<feature type="transmembrane region" description="Helical" evidence="2">
    <location>
        <begin position="392"/>
        <end position="412"/>
    </location>
</feature>
<feature type="transmembrane region" description="Helical" evidence="2">
    <location>
        <begin position="320"/>
        <end position="341"/>
    </location>
</feature>
<keyword evidence="4" id="KW-1185">Reference proteome</keyword>
<feature type="transmembrane region" description="Helical" evidence="2">
    <location>
        <begin position="353"/>
        <end position="372"/>
    </location>
</feature>
<accession>A0A430FG97</accession>
<feature type="transmembrane region" description="Helical" evidence="2">
    <location>
        <begin position="433"/>
        <end position="456"/>
    </location>
</feature>
<name>A0A430FG97_9BIFI</name>
<sequence length="541" mass="60181">MKSQSPRNQSASGGSSDQQSNNNRGVDRGRTADSRRKAHSKITFGDALGFAIGDTYGGGSGILTGTYLSVFWTRFCGFDIGTAQSIIGAAAMLSACSAIFFGVLSERFYLFRLGRRFGRRRFFVMILSPLVLVTLLMWVPGMPKVLYFLVYVLYVTLQQMFGVCYSSLPGEMTRDFAGRSLLSTVRMFVSGMSGVLIPILATAMLTWLGEWHAYSYQAFVTIITVMFAIVTFASSRLTWELTPEEAGFGDDELTRRRAARHRRGPREIVQALGRVIAEYTSTFHIATFRVHITLYLICLTLMDIFTQSFVYFVVFDLGKTAAFASMLLSFAVIAEFFKPLWGWLFVHIGPRNLYALDYTGALIGLGLLFVSWRLEPVLPGGVWTACVIASSIVWFVFRSLAGTVPWLVFPFIPDVDMIVTRRNRASIFSGITTFLRFIFSGLASMGVGAFLAFSGFEPDKSGAQTPMAVNAVAFVCLGWLAIGFIAAFIVSRRFTLDQRSDLIVLKEIERLKAGGSKADVEPHVRETVERLTGVPYERCWR</sequence>
<keyword evidence="2" id="KW-0812">Transmembrane</keyword>
<organism evidence="3 4">
    <name type="scientific">Bifidobacterium callimiconis</name>
    <dbReference type="NCBI Taxonomy" id="2306973"/>
    <lineage>
        <taxon>Bacteria</taxon>
        <taxon>Bacillati</taxon>
        <taxon>Actinomycetota</taxon>
        <taxon>Actinomycetes</taxon>
        <taxon>Bifidobacteriales</taxon>
        <taxon>Bifidobacteriaceae</taxon>
        <taxon>Bifidobacterium</taxon>
    </lineage>
</organism>
<dbReference type="Proteomes" id="UP000288607">
    <property type="component" value="Unassembled WGS sequence"/>
</dbReference>
<dbReference type="OrthoDB" id="181905at2"/>
<dbReference type="PANTHER" id="PTHR11328:SF24">
    <property type="entry name" value="MAJOR FACILITATOR SUPERFAMILY (MFS) PROFILE DOMAIN-CONTAINING PROTEIN"/>
    <property type="match status" value="1"/>
</dbReference>
<dbReference type="InterPro" id="IPR039672">
    <property type="entry name" value="MFS_2"/>
</dbReference>
<dbReference type="SUPFAM" id="SSF103473">
    <property type="entry name" value="MFS general substrate transporter"/>
    <property type="match status" value="1"/>
</dbReference>
<dbReference type="RefSeq" id="WP_126029437.1">
    <property type="nucleotide sequence ID" value="NZ_QXGJ01000002.1"/>
</dbReference>
<dbReference type="Gene3D" id="1.20.1250.20">
    <property type="entry name" value="MFS general substrate transporter like domains"/>
    <property type="match status" value="1"/>
</dbReference>
<feature type="compositionally biased region" description="Low complexity" evidence="1">
    <location>
        <begin position="8"/>
        <end position="24"/>
    </location>
</feature>
<evidence type="ECO:0000313" key="4">
    <source>
        <dbReference type="Proteomes" id="UP000288607"/>
    </source>
</evidence>
<feature type="region of interest" description="Disordered" evidence="1">
    <location>
        <begin position="1"/>
        <end position="37"/>
    </location>
</feature>
<feature type="transmembrane region" description="Helical" evidence="2">
    <location>
        <begin position="468"/>
        <end position="490"/>
    </location>
</feature>
<feature type="compositionally biased region" description="Basic and acidic residues" evidence="1">
    <location>
        <begin position="25"/>
        <end position="35"/>
    </location>
</feature>
<dbReference type="InterPro" id="IPR036259">
    <property type="entry name" value="MFS_trans_sf"/>
</dbReference>
<comment type="caution">
    <text evidence="3">The sequence shown here is derived from an EMBL/GenBank/DDBJ whole genome shotgun (WGS) entry which is preliminary data.</text>
</comment>
<dbReference type="GO" id="GO:0005886">
    <property type="term" value="C:plasma membrane"/>
    <property type="evidence" value="ECO:0007669"/>
    <property type="project" value="TreeGrafter"/>
</dbReference>
<dbReference type="Pfam" id="PF13347">
    <property type="entry name" value="MFS_2"/>
    <property type="match status" value="1"/>
</dbReference>
<evidence type="ECO:0000256" key="1">
    <source>
        <dbReference type="SAM" id="MobiDB-lite"/>
    </source>
</evidence>
<dbReference type="GO" id="GO:0015293">
    <property type="term" value="F:symporter activity"/>
    <property type="evidence" value="ECO:0007669"/>
    <property type="project" value="InterPro"/>
</dbReference>
<gene>
    <name evidence="3" type="ORF">D2E23_0500</name>
</gene>
<feature type="transmembrane region" description="Helical" evidence="2">
    <location>
        <begin position="145"/>
        <end position="168"/>
    </location>
</feature>
<reference evidence="3 4" key="1">
    <citation type="submission" date="2018-09" db="EMBL/GenBank/DDBJ databases">
        <title>Characterization of the phylogenetic diversity of five novel species belonging to the genus Bifidobacterium.</title>
        <authorList>
            <person name="Lugli G.A."/>
            <person name="Duranti S."/>
            <person name="Milani C."/>
        </authorList>
    </citation>
    <scope>NUCLEOTIDE SEQUENCE [LARGE SCALE GENOMIC DNA]</scope>
    <source>
        <strain evidence="3 4">2028B</strain>
    </source>
</reference>
<dbReference type="EMBL" id="QXGJ01000002">
    <property type="protein sequence ID" value="RSX51893.1"/>
    <property type="molecule type" value="Genomic_DNA"/>
</dbReference>
<keyword evidence="2" id="KW-0472">Membrane</keyword>
<feature type="transmembrane region" description="Helical" evidence="2">
    <location>
        <begin position="122"/>
        <end position="139"/>
    </location>
</feature>
<dbReference type="GO" id="GO:0008643">
    <property type="term" value="P:carbohydrate transport"/>
    <property type="evidence" value="ECO:0007669"/>
    <property type="project" value="InterPro"/>
</dbReference>
<proteinExistence type="predicted"/>
<feature type="transmembrane region" description="Helical" evidence="2">
    <location>
        <begin position="188"/>
        <end position="208"/>
    </location>
</feature>
<dbReference type="PANTHER" id="PTHR11328">
    <property type="entry name" value="MAJOR FACILITATOR SUPERFAMILY DOMAIN-CONTAINING PROTEIN"/>
    <property type="match status" value="1"/>
</dbReference>
<dbReference type="AlphaFoldDB" id="A0A430FG97"/>
<protein>
    <submittedName>
        <fullName evidence="3">Sodium:galactoside symporter</fullName>
    </submittedName>
</protein>
<feature type="transmembrane region" description="Helical" evidence="2">
    <location>
        <begin position="292"/>
        <end position="314"/>
    </location>
</feature>
<feature type="transmembrane region" description="Helical" evidence="2">
    <location>
        <begin position="214"/>
        <end position="233"/>
    </location>
</feature>
<evidence type="ECO:0000256" key="2">
    <source>
        <dbReference type="SAM" id="Phobius"/>
    </source>
</evidence>
<feature type="transmembrane region" description="Helical" evidence="2">
    <location>
        <begin position="86"/>
        <end position="110"/>
    </location>
</feature>
<evidence type="ECO:0000313" key="3">
    <source>
        <dbReference type="EMBL" id="RSX51893.1"/>
    </source>
</evidence>
<keyword evidence="2" id="KW-1133">Transmembrane helix</keyword>